<keyword evidence="1" id="KW-0378">Hydrolase</keyword>
<sequence>MKKILKILLAFVIIVSAVIGVRAYNVHRYALPEGRPQEASSYPTTDRITHIEGTYLSGFHFQPVEKKHAGTVVVFGGSEGSPDYARARQLWEAGYEVLALFFFGQPNQKNTLADVPLEFFDEVTTRVSEGPVTVVGSSKGAELTANLATHGAKIDNIVLFTPTEYTFQGLAFGREEHPSFSQGGQPLPYLAFKDFRS</sequence>
<protein>
    <submittedName>
        <fullName evidence="1">Acyl-CoA thioester hydrolase family protein</fullName>
    </submittedName>
</protein>
<keyword evidence="2" id="KW-1185">Reference proteome</keyword>
<dbReference type="OrthoDB" id="8922993at2"/>
<organism evidence="1 2">
    <name type="scientific">Corynebacterium epidermidicanis</name>
    <dbReference type="NCBI Taxonomy" id="1050174"/>
    <lineage>
        <taxon>Bacteria</taxon>
        <taxon>Bacillati</taxon>
        <taxon>Actinomycetota</taxon>
        <taxon>Actinomycetes</taxon>
        <taxon>Mycobacteriales</taxon>
        <taxon>Corynebacteriaceae</taxon>
        <taxon>Corynebacterium</taxon>
    </lineage>
</organism>
<dbReference type="EMBL" id="CP011541">
    <property type="protein sequence ID" value="AKK02396.1"/>
    <property type="molecule type" value="Genomic_DNA"/>
</dbReference>
<dbReference type="Gene3D" id="3.40.50.1820">
    <property type="entry name" value="alpha/beta hydrolase"/>
    <property type="match status" value="1"/>
</dbReference>
<accession>A0A0G3GMD6</accession>
<evidence type="ECO:0000313" key="1">
    <source>
        <dbReference type="EMBL" id="AKK02396.1"/>
    </source>
</evidence>
<evidence type="ECO:0000313" key="2">
    <source>
        <dbReference type="Proteomes" id="UP000035368"/>
    </source>
</evidence>
<dbReference type="AlphaFoldDB" id="A0A0G3GMD6"/>
<dbReference type="GO" id="GO:0016787">
    <property type="term" value="F:hydrolase activity"/>
    <property type="evidence" value="ECO:0007669"/>
    <property type="project" value="UniProtKB-KW"/>
</dbReference>
<name>A0A0G3GMD6_9CORY</name>
<reference evidence="1 2" key="1">
    <citation type="submission" date="2015-05" db="EMBL/GenBank/DDBJ databases">
        <title>Complete genome sequence of Corynebacterium epidermidicanis DSM 45586, isolated from the skin of a dog suffering from pruritus.</title>
        <authorList>
            <person name="Ruckert C."/>
            <person name="Albersmeier A."/>
            <person name="Winkler A."/>
            <person name="Tauch A."/>
        </authorList>
    </citation>
    <scope>NUCLEOTIDE SEQUENCE [LARGE SCALE GENOMIC DNA]</scope>
    <source>
        <strain evidence="1 2">DSM 45586</strain>
    </source>
</reference>
<proteinExistence type="predicted"/>
<dbReference type="RefSeq" id="WP_052843315.1">
    <property type="nucleotide sequence ID" value="NZ_CP011541.1"/>
</dbReference>
<gene>
    <name evidence="1" type="ORF">CEPID_02580</name>
</gene>
<dbReference type="PATRIC" id="fig|1050174.4.peg.524"/>
<dbReference type="KEGG" id="cei:CEPID_02580"/>
<dbReference type="STRING" id="1050174.CEPID_02580"/>
<dbReference type="SUPFAM" id="SSF53474">
    <property type="entry name" value="alpha/beta-Hydrolases"/>
    <property type="match status" value="1"/>
</dbReference>
<dbReference type="Proteomes" id="UP000035368">
    <property type="component" value="Chromosome"/>
</dbReference>
<dbReference type="InterPro" id="IPR029058">
    <property type="entry name" value="AB_hydrolase_fold"/>
</dbReference>